<dbReference type="PANTHER" id="PTHR21666">
    <property type="entry name" value="PEPTIDASE-RELATED"/>
    <property type="match status" value="1"/>
</dbReference>
<dbReference type="GO" id="GO:0004222">
    <property type="term" value="F:metalloendopeptidase activity"/>
    <property type="evidence" value="ECO:0007669"/>
    <property type="project" value="TreeGrafter"/>
</dbReference>
<dbReference type="PANTHER" id="PTHR21666:SF270">
    <property type="entry name" value="MUREIN HYDROLASE ACTIVATOR ENVC"/>
    <property type="match status" value="1"/>
</dbReference>
<dbReference type="InterPro" id="IPR018392">
    <property type="entry name" value="LysM"/>
</dbReference>
<dbReference type="SUPFAM" id="SSF54106">
    <property type="entry name" value="LysM domain"/>
    <property type="match status" value="1"/>
</dbReference>
<dbReference type="PROSITE" id="PS51782">
    <property type="entry name" value="LYSM"/>
    <property type="match status" value="1"/>
</dbReference>
<dbReference type="SMART" id="SM00257">
    <property type="entry name" value="LysM"/>
    <property type="match status" value="1"/>
</dbReference>
<organism evidence="2 3">
    <name type="scientific">Paraburkholderia acidiphila</name>
    <dbReference type="NCBI Taxonomy" id="2571747"/>
    <lineage>
        <taxon>Bacteria</taxon>
        <taxon>Pseudomonadati</taxon>
        <taxon>Pseudomonadota</taxon>
        <taxon>Betaproteobacteria</taxon>
        <taxon>Burkholderiales</taxon>
        <taxon>Burkholderiaceae</taxon>
        <taxon>Paraburkholderia</taxon>
    </lineage>
</organism>
<dbReference type="InterPro" id="IPR016047">
    <property type="entry name" value="M23ase_b-sheet_dom"/>
</dbReference>
<proteinExistence type="predicted"/>
<name>A0A7Z2GE00_9BURK</name>
<dbReference type="CDD" id="cd00118">
    <property type="entry name" value="LysM"/>
    <property type="match status" value="1"/>
</dbReference>
<dbReference type="RefSeq" id="WP_158763191.1">
    <property type="nucleotide sequence ID" value="NZ_CP046912.1"/>
</dbReference>
<evidence type="ECO:0000313" key="2">
    <source>
        <dbReference type="EMBL" id="QGZ60016.1"/>
    </source>
</evidence>
<gene>
    <name evidence="2" type="ORF">FAZ97_34395</name>
</gene>
<accession>A0A7Z2GE00</accession>
<dbReference type="EMBL" id="CP046912">
    <property type="protein sequence ID" value="QGZ60016.1"/>
    <property type="molecule type" value="Genomic_DNA"/>
</dbReference>
<sequence length="248" mass="26137">MKQRCTPTRLRVWRWRASAAGALVTVGLLSGCVAQKPFNMPSYEAGTCVSAAAGYYCVQPGDSLDSIAASFGRRPGEIAQWNAMESASSVRAGQMLRVGPPSGVASIRAAPALAAARPESAENRFVWPAAGTVVREFGAQGSRGIEIAGRPGAPVKAVDGGRIIYAGNKLKQYGLMVIVKHDDHFVTAYGNNRRLMVAEGASVPRGTTIAEMGVGRDGQPLLQFEMREDGRPVDPLAYLPPGSGPVTP</sequence>
<dbReference type="SUPFAM" id="SSF51261">
    <property type="entry name" value="Duplicated hybrid motif"/>
    <property type="match status" value="1"/>
</dbReference>
<keyword evidence="3" id="KW-1185">Reference proteome</keyword>
<dbReference type="PROSITE" id="PS51257">
    <property type="entry name" value="PROKAR_LIPOPROTEIN"/>
    <property type="match status" value="1"/>
</dbReference>
<dbReference type="InterPro" id="IPR036779">
    <property type="entry name" value="LysM_dom_sf"/>
</dbReference>
<dbReference type="Gene3D" id="3.10.350.10">
    <property type="entry name" value="LysM domain"/>
    <property type="match status" value="1"/>
</dbReference>
<dbReference type="KEGG" id="pacp:FAZ97_34395"/>
<evidence type="ECO:0000259" key="1">
    <source>
        <dbReference type="PROSITE" id="PS51782"/>
    </source>
</evidence>
<dbReference type="Proteomes" id="UP000434209">
    <property type="component" value="Chromosome 4"/>
</dbReference>
<dbReference type="Pfam" id="PF01551">
    <property type="entry name" value="Peptidase_M23"/>
    <property type="match status" value="1"/>
</dbReference>
<reference evidence="2 3" key="1">
    <citation type="submission" date="2019-12" db="EMBL/GenBank/DDBJ databases">
        <title>Paraburkholderia acidiphila 7Q-K02 sp. nov and Paraburkholderia acidisoli DHF22 sp. nov., two strains isolated from forest soil.</title>
        <authorList>
            <person name="Gao Z."/>
            <person name="Qiu L."/>
        </authorList>
    </citation>
    <scope>NUCLEOTIDE SEQUENCE [LARGE SCALE GENOMIC DNA]</scope>
    <source>
        <strain evidence="2 3">7Q-K02</strain>
    </source>
</reference>
<protein>
    <submittedName>
        <fullName evidence="2">Peptidoglycan DD-metalloendopeptidase family protein</fullName>
    </submittedName>
</protein>
<feature type="domain" description="LysM" evidence="1">
    <location>
        <begin position="54"/>
        <end position="98"/>
    </location>
</feature>
<dbReference type="CDD" id="cd12797">
    <property type="entry name" value="M23_peptidase"/>
    <property type="match status" value="1"/>
</dbReference>
<dbReference type="OrthoDB" id="9795421at2"/>
<evidence type="ECO:0000313" key="3">
    <source>
        <dbReference type="Proteomes" id="UP000434209"/>
    </source>
</evidence>
<dbReference type="Gene3D" id="2.70.70.10">
    <property type="entry name" value="Glucose Permease (Domain IIA)"/>
    <property type="match status" value="1"/>
</dbReference>
<dbReference type="InterPro" id="IPR050570">
    <property type="entry name" value="Cell_wall_metabolism_enzyme"/>
</dbReference>
<dbReference type="InterPro" id="IPR011055">
    <property type="entry name" value="Dup_hybrid_motif"/>
</dbReference>
<dbReference type="Pfam" id="PF01476">
    <property type="entry name" value="LysM"/>
    <property type="match status" value="1"/>
</dbReference>
<dbReference type="AlphaFoldDB" id="A0A7Z2GE00"/>